<keyword evidence="15" id="KW-0216">Detoxification</keyword>
<feature type="binding site" evidence="15">
    <location>
        <position position="190"/>
    </location>
    <ligand>
        <name>FAD</name>
        <dbReference type="ChEBI" id="CHEBI:57692"/>
    </ligand>
</feature>
<dbReference type="GO" id="GO:0020037">
    <property type="term" value="F:heme binding"/>
    <property type="evidence" value="ECO:0007669"/>
    <property type="project" value="InterPro"/>
</dbReference>
<feature type="binding site" description="proximal binding residue" evidence="15">
    <location>
        <position position="85"/>
    </location>
    <ligand>
        <name>heme b</name>
        <dbReference type="ChEBI" id="CHEBI:60344"/>
    </ligand>
    <ligandPart>
        <name>Fe</name>
        <dbReference type="ChEBI" id="CHEBI:18248"/>
    </ligandPart>
</feature>
<evidence type="ECO:0000256" key="2">
    <source>
        <dbReference type="ARBA" id="ARBA00008414"/>
    </source>
</evidence>
<dbReference type="InterPro" id="IPR001433">
    <property type="entry name" value="OxRdtase_FAD/NAD-bd"/>
</dbReference>
<evidence type="ECO:0000256" key="12">
    <source>
        <dbReference type="ARBA" id="ARBA00023027"/>
    </source>
</evidence>
<feature type="domain" description="Globin" evidence="16">
    <location>
        <begin position="1"/>
        <end position="138"/>
    </location>
</feature>
<dbReference type="InterPro" id="IPR008333">
    <property type="entry name" value="Cbr1-like_FAD-bd_dom"/>
</dbReference>
<comment type="cofactor">
    <cofactor evidence="15">
        <name>FAD</name>
        <dbReference type="ChEBI" id="CHEBI:57692"/>
    </cofactor>
    <text evidence="15">Binds 1 FAD per subunit.</text>
</comment>
<dbReference type="GO" id="GO:0005344">
    <property type="term" value="F:oxygen carrier activity"/>
    <property type="evidence" value="ECO:0007669"/>
    <property type="project" value="UniProtKB-UniRule"/>
</dbReference>
<evidence type="ECO:0000259" key="17">
    <source>
        <dbReference type="PROSITE" id="PS51384"/>
    </source>
</evidence>
<keyword evidence="18" id="KW-0223">Dioxygenase</keyword>
<dbReference type="EMBL" id="LQNT01000011">
    <property type="protein sequence ID" value="KZE37030.1"/>
    <property type="molecule type" value="Genomic_DNA"/>
</dbReference>
<dbReference type="CDD" id="cd14777">
    <property type="entry name" value="Yhb1-globin-like"/>
    <property type="match status" value="1"/>
</dbReference>
<dbReference type="OrthoDB" id="9801223at2"/>
<comment type="catalytic activity">
    <reaction evidence="14 15">
        <text>2 nitric oxide + NADPH + 2 O2 = 2 nitrate + NADP(+) + H(+)</text>
        <dbReference type="Rhea" id="RHEA:19465"/>
        <dbReference type="ChEBI" id="CHEBI:15378"/>
        <dbReference type="ChEBI" id="CHEBI:15379"/>
        <dbReference type="ChEBI" id="CHEBI:16480"/>
        <dbReference type="ChEBI" id="CHEBI:17632"/>
        <dbReference type="ChEBI" id="CHEBI:57783"/>
        <dbReference type="ChEBI" id="CHEBI:58349"/>
        <dbReference type="EC" id="1.14.12.17"/>
    </reaction>
</comment>
<dbReference type="CDD" id="cd06184">
    <property type="entry name" value="flavohem_like_fad_nad_binding"/>
    <property type="match status" value="1"/>
</dbReference>
<feature type="site" description="Influences the redox potential of the prosthetic heme and FAD groups" evidence="15">
    <location>
        <position position="84"/>
    </location>
</feature>
<evidence type="ECO:0000313" key="19">
    <source>
        <dbReference type="Proteomes" id="UP000076490"/>
    </source>
</evidence>
<dbReference type="FunFam" id="1.10.490.10:FF:000003">
    <property type="entry name" value="Flavohemoprotein"/>
    <property type="match status" value="1"/>
</dbReference>
<feature type="binding site" evidence="15">
    <location>
        <begin position="382"/>
        <end position="385"/>
    </location>
    <ligand>
        <name>FAD</name>
        <dbReference type="ChEBI" id="CHEBI:57692"/>
    </ligand>
</feature>
<dbReference type="PANTHER" id="PTHR43396:SF3">
    <property type="entry name" value="FLAVOHEMOPROTEIN"/>
    <property type="match status" value="1"/>
</dbReference>
<comment type="similarity">
    <text evidence="1 15">In the C-terminal section; belongs to the flavoprotein pyridine nucleotide cytochrome reductase family.</text>
</comment>
<evidence type="ECO:0000256" key="3">
    <source>
        <dbReference type="ARBA" id="ARBA00022448"/>
    </source>
</evidence>
<gene>
    <name evidence="15" type="primary">hmp</name>
    <name evidence="18" type="ORF">AV656_10620</name>
</gene>
<dbReference type="InterPro" id="IPR023950">
    <property type="entry name" value="Hmp"/>
</dbReference>
<dbReference type="InterPro" id="IPR039261">
    <property type="entry name" value="FNR_nucleotide-bd"/>
</dbReference>
<dbReference type="RefSeq" id="WP_063181898.1">
    <property type="nucleotide sequence ID" value="NZ_LQNT01000011.1"/>
</dbReference>
<dbReference type="AlphaFoldDB" id="A0A161SPJ5"/>
<dbReference type="GO" id="GO:0009636">
    <property type="term" value="P:response to toxic substance"/>
    <property type="evidence" value="ECO:0007669"/>
    <property type="project" value="UniProtKB-KW"/>
</dbReference>
<dbReference type="Pfam" id="PF00175">
    <property type="entry name" value="NAD_binding_1"/>
    <property type="match status" value="1"/>
</dbReference>
<dbReference type="GO" id="GO:0019825">
    <property type="term" value="F:oxygen binding"/>
    <property type="evidence" value="ECO:0007669"/>
    <property type="project" value="InterPro"/>
</dbReference>
<dbReference type="Pfam" id="PF00970">
    <property type="entry name" value="FAD_binding_6"/>
    <property type="match status" value="1"/>
</dbReference>
<sequence length="394" mass="43266">MLSQQTIDIVKSTVPVLEQHGKTITTVFYKNMFEAHPELLNLFNHANQSRGRQQTALANTVLAAAKYIDNLEAIVPAVVQIAHKHRGLDVRPEHYPIVGHHLLGAIKEVLGDAATPEILNAWGEAYGVIADAFIGVEKSMYEEAATAENGWDGFKDFVVAKKVEESDVITSFYLKPADGKGVPAYKPGQYLTVRVTIPGEKYLMIRQYSLSRAPQEDMFRISVKREDECNPEGKVSTFLHRSVNVGDTIEVSAPAGNFFLDTEAATPVTLISGGVGLTPMMAMFDHITSNQPERKAAFIHSARNPQLQAFDGDLREMAAGNDNATYSVRYSDSDGFLDRDFLRSRVIDGSDVYLCGPAPFMNAMIIELKAIGVPVGKIHYEFFGPAAELEAITA</sequence>
<feature type="site" description="Influences the redox potential of the prosthetic heme and FAD groups" evidence="15">
    <location>
        <position position="381"/>
    </location>
</feature>
<dbReference type="PRINTS" id="PR00410">
    <property type="entry name" value="PHEHYDRXLASE"/>
</dbReference>
<evidence type="ECO:0000256" key="13">
    <source>
        <dbReference type="ARBA" id="ARBA00048649"/>
    </source>
</evidence>
<keyword evidence="4 15" id="KW-0349">Heme</keyword>
<dbReference type="InterPro" id="IPR009050">
    <property type="entry name" value="Globin-like_sf"/>
</dbReference>
<feature type="binding site" evidence="15">
    <location>
        <begin position="206"/>
        <end position="209"/>
    </location>
    <ligand>
        <name>FAD</name>
        <dbReference type="ChEBI" id="CHEBI:57692"/>
    </ligand>
</feature>
<dbReference type="InterPro" id="IPR000971">
    <property type="entry name" value="Globin"/>
</dbReference>
<keyword evidence="12 15" id="KW-0520">NAD</keyword>
<comment type="similarity">
    <text evidence="2 15">Belongs to the globin family. Two-domain flavohemoproteins subfamily.</text>
</comment>
<dbReference type="FunFam" id="2.40.30.10:FF:000034">
    <property type="entry name" value="Flavohemoprotein"/>
    <property type="match status" value="1"/>
</dbReference>
<evidence type="ECO:0000256" key="6">
    <source>
        <dbReference type="ARBA" id="ARBA00022630"/>
    </source>
</evidence>
<evidence type="ECO:0000256" key="1">
    <source>
        <dbReference type="ARBA" id="ARBA00006401"/>
    </source>
</evidence>
<protein>
    <recommendedName>
        <fullName evidence="15">Flavohemoprotein</fullName>
    </recommendedName>
    <alternativeName>
        <fullName evidence="15">Flavohemoglobin</fullName>
    </alternativeName>
    <alternativeName>
        <fullName evidence="15">Hemoglobin-like protein</fullName>
    </alternativeName>
    <alternativeName>
        <fullName evidence="15">Nitric oxide dioxygenase</fullName>
        <shortName evidence="15">NO oxygenase</shortName>
        <shortName evidence="15">NOD</shortName>
        <ecNumber evidence="15">1.14.12.17</ecNumber>
    </alternativeName>
</protein>
<feature type="region of interest" description="Reductase" evidence="15">
    <location>
        <begin position="149"/>
        <end position="394"/>
    </location>
</feature>
<evidence type="ECO:0000259" key="16">
    <source>
        <dbReference type="PROSITE" id="PS01033"/>
    </source>
</evidence>
<keyword evidence="11 15" id="KW-0408">Iron</keyword>
<dbReference type="SUPFAM" id="SSF52343">
    <property type="entry name" value="Ferredoxin reductase-like, C-terminal NADP-linked domain"/>
    <property type="match status" value="1"/>
</dbReference>
<evidence type="ECO:0000256" key="7">
    <source>
        <dbReference type="ARBA" id="ARBA00022723"/>
    </source>
</evidence>
<comment type="function">
    <text evidence="15">Is involved in NO detoxification in an aerobic process, termed nitric oxide dioxygenase (NOD) reaction that utilizes O(2) and NAD(P)H to convert NO to nitrate, which protects the bacterium from various noxious nitrogen compounds. Therefore, plays a central role in the inducible response to nitrosative stress.</text>
</comment>
<organism evidence="18 19">
    <name type="scientific">Bhargavaea cecembensis</name>
    <dbReference type="NCBI Taxonomy" id="394098"/>
    <lineage>
        <taxon>Bacteria</taxon>
        <taxon>Bacillati</taxon>
        <taxon>Bacillota</taxon>
        <taxon>Bacilli</taxon>
        <taxon>Bacillales</taxon>
        <taxon>Caryophanaceae</taxon>
        <taxon>Bhargavaea</taxon>
    </lineage>
</organism>
<evidence type="ECO:0000256" key="14">
    <source>
        <dbReference type="ARBA" id="ARBA00049433"/>
    </source>
</evidence>
<evidence type="ECO:0000256" key="8">
    <source>
        <dbReference type="ARBA" id="ARBA00022827"/>
    </source>
</evidence>
<dbReference type="HAMAP" id="MF_01252">
    <property type="entry name" value="Hmp"/>
    <property type="match status" value="1"/>
</dbReference>
<comment type="domain">
    <text evidence="15">Consists of two distinct domains; an N-terminal heme-containing oxygen-binding domain and a C-terminal reductase domain with binding sites for FAD and NAD(P)H.</text>
</comment>
<feature type="active site" description="Charge relay system" evidence="15">
    <location>
        <position position="95"/>
    </location>
</feature>
<keyword evidence="6 15" id="KW-0285">Flavoprotein</keyword>
<name>A0A161SPJ5_9BACL</name>
<dbReference type="InterPro" id="IPR012292">
    <property type="entry name" value="Globin/Proto"/>
</dbReference>
<comment type="caution">
    <text evidence="18">The sequence shown here is derived from an EMBL/GenBank/DDBJ whole genome shotgun (WGS) entry which is preliminary data.</text>
</comment>
<dbReference type="Proteomes" id="UP000076490">
    <property type="component" value="Unassembled WGS sequence"/>
</dbReference>
<dbReference type="GO" id="GO:0046210">
    <property type="term" value="P:nitric oxide catabolic process"/>
    <property type="evidence" value="ECO:0007669"/>
    <property type="project" value="TreeGrafter"/>
</dbReference>
<dbReference type="PROSITE" id="PS51384">
    <property type="entry name" value="FAD_FR"/>
    <property type="match status" value="1"/>
</dbReference>
<feature type="domain" description="FAD-binding FR-type" evidence="17">
    <location>
        <begin position="152"/>
        <end position="261"/>
    </location>
</feature>
<reference evidence="18 19" key="1">
    <citation type="submission" date="2016-01" db="EMBL/GenBank/DDBJ databases">
        <title>Whole genome sequencing of Bhargavaea cecembensis T14.</title>
        <authorList>
            <person name="Hong K.W."/>
        </authorList>
    </citation>
    <scope>NUCLEOTIDE SEQUENCE [LARGE SCALE GENOMIC DNA]</scope>
    <source>
        <strain evidence="18 19">T14</strain>
    </source>
</reference>
<evidence type="ECO:0000256" key="4">
    <source>
        <dbReference type="ARBA" id="ARBA00022617"/>
    </source>
</evidence>
<evidence type="ECO:0000256" key="10">
    <source>
        <dbReference type="ARBA" id="ARBA00023002"/>
    </source>
</evidence>
<keyword evidence="10 15" id="KW-0560">Oxidoreductase</keyword>
<dbReference type="GO" id="GO:0046872">
    <property type="term" value="F:metal ion binding"/>
    <property type="evidence" value="ECO:0007669"/>
    <property type="project" value="UniProtKB-KW"/>
</dbReference>
<dbReference type="Gene3D" id="1.10.490.10">
    <property type="entry name" value="Globins"/>
    <property type="match status" value="1"/>
</dbReference>
<comment type="catalytic activity">
    <reaction evidence="13 15">
        <text>2 nitric oxide + NADH + 2 O2 = 2 nitrate + NAD(+) + H(+)</text>
        <dbReference type="Rhea" id="RHEA:19469"/>
        <dbReference type="ChEBI" id="CHEBI:15378"/>
        <dbReference type="ChEBI" id="CHEBI:15379"/>
        <dbReference type="ChEBI" id="CHEBI:16480"/>
        <dbReference type="ChEBI" id="CHEBI:17632"/>
        <dbReference type="ChEBI" id="CHEBI:57540"/>
        <dbReference type="ChEBI" id="CHEBI:57945"/>
        <dbReference type="EC" id="1.14.12.17"/>
    </reaction>
</comment>
<keyword evidence="7 15" id="KW-0479">Metal-binding</keyword>
<accession>A0A161SPJ5</accession>
<dbReference type="NCBIfam" id="NF009805">
    <property type="entry name" value="PRK13289.1"/>
    <property type="match status" value="1"/>
</dbReference>
<feature type="active site" description="Charge relay system" evidence="15">
    <location>
        <position position="137"/>
    </location>
</feature>
<dbReference type="Pfam" id="PF00042">
    <property type="entry name" value="Globin"/>
    <property type="match status" value="1"/>
</dbReference>
<evidence type="ECO:0000256" key="9">
    <source>
        <dbReference type="ARBA" id="ARBA00022857"/>
    </source>
</evidence>
<keyword evidence="8 15" id="KW-0274">FAD</keyword>
<dbReference type="InterPro" id="IPR017938">
    <property type="entry name" value="Riboflavin_synthase-like_b-brl"/>
</dbReference>
<dbReference type="GO" id="GO:0071500">
    <property type="term" value="P:cellular response to nitrosative stress"/>
    <property type="evidence" value="ECO:0007669"/>
    <property type="project" value="TreeGrafter"/>
</dbReference>
<keyword evidence="5 15" id="KW-0561">Oxygen transport</keyword>
<evidence type="ECO:0000256" key="5">
    <source>
        <dbReference type="ARBA" id="ARBA00022621"/>
    </source>
</evidence>
<dbReference type="Gene3D" id="2.40.30.10">
    <property type="entry name" value="Translation factors"/>
    <property type="match status" value="1"/>
</dbReference>
<keyword evidence="3 15" id="KW-0813">Transport</keyword>
<comment type="cofactor">
    <cofactor evidence="15">
        <name>heme b</name>
        <dbReference type="ChEBI" id="CHEBI:60344"/>
    </cofactor>
    <text evidence="15">Binds 1 heme b (iron(II)-protoporphyrin IX) group per subunit.</text>
</comment>
<dbReference type="InterPro" id="IPR017927">
    <property type="entry name" value="FAD-bd_FR_type"/>
</dbReference>
<feature type="site" description="Involved in heme-bound ligand stabilization and O-O bond activation" evidence="15">
    <location>
        <position position="29"/>
    </location>
</feature>
<dbReference type="PROSITE" id="PS01033">
    <property type="entry name" value="GLOBIN"/>
    <property type="match status" value="1"/>
</dbReference>
<evidence type="ECO:0000313" key="18">
    <source>
        <dbReference type="EMBL" id="KZE37030.1"/>
    </source>
</evidence>
<dbReference type="PANTHER" id="PTHR43396">
    <property type="entry name" value="FLAVOHEMOPROTEIN"/>
    <property type="match status" value="1"/>
</dbReference>
<dbReference type="SUPFAM" id="SSF63380">
    <property type="entry name" value="Riboflavin synthase domain-like"/>
    <property type="match status" value="1"/>
</dbReference>
<dbReference type="GO" id="GO:0008941">
    <property type="term" value="F:nitric oxide dioxygenase NAD(P)H activity"/>
    <property type="evidence" value="ECO:0007669"/>
    <property type="project" value="UniProtKB-UniRule"/>
</dbReference>
<proteinExistence type="inferred from homology"/>
<evidence type="ECO:0000256" key="15">
    <source>
        <dbReference type="HAMAP-Rule" id="MF_01252"/>
    </source>
</evidence>
<feature type="binding site" evidence="15">
    <location>
        <begin position="274"/>
        <end position="279"/>
    </location>
    <ligand>
        <name>NADP(+)</name>
        <dbReference type="ChEBI" id="CHEBI:58349"/>
    </ligand>
</feature>
<evidence type="ECO:0000256" key="11">
    <source>
        <dbReference type="ARBA" id="ARBA00023004"/>
    </source>
</evidence>
<dbReference type="Gene3D" id="3.40.50.80">
    <property type="entry name" value="Nucleotide-binding domain of ferredoxin-NADP reductase (FNR) module"/>
    <property type="match status" value="1"/>
</dbReference>
<dbReference type="SUPFAM" id="SSF46458">
    <property type="entry name" value="Globin-like"/>
    <property type="match status" value="1"/>
</dbReference>
<keyword evidence="9 15" id="KW-0521">NADP</keyword>
<dbReference type="EC" id="1.14.12.17" evidence="15"/>
<dbReference type="GO" id="GO:0071949">
    <property type="term" value="F:FAD binding"/>
    <property type="evidence" value="ECO:0007669"/>
    <property type="project" value="InterPro"/>
</dbReference>